<dbReference type="EMBL" id="MN739512">
    <property type="protein sequence ID" value="QHT09529.1"/>
    <property type="molecule type" value="Genomic_DNA"/>
</dbReference>
<proteinExistence type="predicted"/>
<accession>A0A6C0D0V2</accession>
<dbReference type="AlphaFoldDB" id="A0A6C0D0V2"/>
<evidence type="ECO:0000313" key="1">
    <source>
        <dbReference type="EMBL" id="QHT09529.1"/>
    </source>
</evidence>
<reference evidence="1" key="1">
    <citation type="journal article" date="2020" name="Nature">
        <title>Giant virus diversity and host interactions through global metagenomics.</title>
        <authorList>
            <person name="Schulz F."/>
            <person name="Roux S."/>
            <person name="Paez-Espino D."/>
            <person name="Jungbluth S."/>
            <person name="Walsh D.A."/>
            <person name="Denef V.J."/>
            <person name="McMahon K.D."/>
            <person name="Konstantinidis K.T."/>
            <person name="Eloe-Fadrosh E.A."/>
            <person name="Kyrpides N.C."/>
            <person name="Woyke T."/>
        </authorList>
    </citation>
    <scope>NUCLEOTIDE SEQUENCE</scope>
    <source>
        <strain evidence="1">GVMAG-M-3300023174-102</strain>
    </source>
</reference>
<organism evidence="1">
    <name type="scientific">viral metagenome</name>
    <dbReference type="NCBI Taxonomy" id="1070528"/>
    <lineage>
        <taxon>unclassified sequences</taxon>
        <taxon>metagenomes</taxon>
        <taxon>organismal metagenomes</taxon>
    </lineage>
</organism>
<sequence>MGDNKSQDKHIHYYSKYKSNDLFWGIGIENELYLQFNKHVNVNKKCMLNNHKPERYSVDYYKNFNKDDFKDALNKLIKDNNTKLPLLLNCHSFQKTDANGEPITLYDRENTPNTNFSGKTLHELLCEKDPYFSKNFKKSYIYDGDTIEIVTQNFYKTTIEDVIQELVLLKKEYINRVKKVFKENNIFSQFGEIDFCKQNHGFAVFLTNKNNVAVCNNMTYHFNITLPTQLTADKKIANLSEFVIKHQNAIRLFQWLSPIFIALYNTPDILSKVSDHFSKGSQRCALSRYIGVGTYNSNSMPNGKLLNDDFYKIPYYNLPYWWYHNYYYNSGYVQCEKIGYDINFNKFMNHGIEIRIFEYFPEDKLYEFLTFIVYLLDHSLHTPNICNPVENEEWNITTANIIKNGILHEISFEMLKNYEIIFGINLQRQKYRNIKNLFNKLKKYLEDIYHNSGDCSMKMIKTRNTETVSNNMCTIL</sequence>
<protein>
    <submittedName>
        <fullName evidence="1">Uncharacterized protein</fullName>
    </submittedName>
</protein>
<name>A0A6C0D0V2_9ZZZZ</name>